<keyword evidence="4 11" id="KW-0812">Transmembrane</keyword>
<comment type="caution">
    <text evidence="12">The sequence shown here is derived from an EMBL/GenBank/DDBJ whole genome shotgun (WGS) entry which is preliminary data.</text>
</comment>
<dbReference type="Pfam" id="PF00810">
    <property type="entry name" value="ER_lumen_recept"/>
    <property type="match status" value="1"/>
</dbReference>
<evidence type="ECO:0000256" key="11">
    <source>
        <dbReference type="SAM" id="Phobius"/>
    </source>
</evidence>
<accession>A0ABQ8HS27</accession>
<dbReference type="EMBL" id="JAFEMO010000007">
    <property type="protein sequence ID" value="KAH7567137.1"/>
    <property type="molecule type" value="Genomic_DNA"/>
</dbReference>
<evidence type="ECO:0000256" key="6">
    <source>
        <dbReference type="ARBA" id="ARBA00022892"/>
    </source>
</evidence>
<dbReference type="PANTHER" id="PTHR10585">
    <property type="entry name" value="ER LUMEN PROTEIN RETAINING RECEPTOR"/>
    <property type="match status" value="1"/>
</dbReference>
<evidence type="ECO:0000256" key="5">
    <source>
        <dbReference type="ARBA" id="ARBA00022824"/>
    </source>
</evidence>
<name>A0ABQ8HS27_9ROSI</name>
<dbReference type="PRINTS" id="PR00660">
    <property type="entry name" value="ERLUMENR"/>
</dbReference>
<evidence type="ECO:0000313" key="13">
    <source>
        <dbReference type="Proteomes" id="UP000827721"/>
    </source>
</evidence>
<feature type="transmembrane region" description="Helical" evidence="11">
    <location>
        <begin position="48"/>
        <end position="68"/>
    </location>
</feature>
<keyword evidence="6" id="KW-0931">ER-Golgi transport</keyword>
<comment type="similarity">
    <text evidence="2">Belongs to the ERD2 family.</text>
</comment>
<evidence type="ECO:0000313" key="12">
    <source>
        <dbReference type="EMBL" id="KAH7567137.1"/>
    </source>
</evidence>
<keyword evidence="9 11" id="KW-0472">Membrane</keyword>
<comment type="subcellular location">
    <subcellularLocation>
        <location evidence="1">Endoplasmic reticulum membrane</location>
        <topology evidence="1">Multi-pass membrane protein</topology>
    </subcellularLocation>
</comment>
<evidence type="ECO:0000256" key="9">
    <source>
        <dbReference type="ARBA" id="ARBA00023136"/>
    </source>
</evidence>
<reference evidence="12 13" key="1">
    <citation type="submission" date="2021-02" db="EMBL/GenBank/DDBJ databases">
        <title>Plant Genome Project.</title>
        <authorList>
            <person name="Zhang R.-G."/>
        </authorList>
    </citation>
    <scope>NUCLEOTIDE SEQUENCE [LARGE SCALE GENOMIC DNA]</scope>
    <source>
        <tissue evidence="12">Leaves</tissue>
    </source>
</reference>
<proteinExistence type="inferred from homology"/>
<keyword evidence="5" id="KW-0256">Endoplasmic reticulum</keyword>
<dbReference type="Proteomes" id="UP000827721">
    <property type="component" value="Unassembled WGS sequence"/>
</dbReference>
<sequence>MKGTKSPIHTVTTWVRRQPPNIKAFLAVITGMAVLVFLRIVVHDHDSLFVVAEAVHAIGISVLIYKLTKEKTCAGISLKSQELTAMFLAVRLYCSVVMEYDIHTLLDSATLVTTLWVIYMIRFKLRSSYMDDKDNFAIYYVVRFNDFIRTDFLLVKVGRGKGLGFTRLNVIPCVLLSLLIHPSTQHHIFNRISWAFCVYLEAVSVLPQLRAMQNTKVLDTRGHLLTALGHGLWPSMVLLSEIVQTFILADFCYYYVKRDGSLSLETRVCVDWLHNLHEPKAVTVVLLAKQGASYRPGRGFAKGRVEPAVAVATAFLQAPPVTTRSAPAMPA</sequence>
<evidence type="ECO:0000256" key="4">
    <source>
        <dbReference type="ARBA" id="ARBA00022692"/>
    </source>
</evidence>
<evidence type="ECO:0008006" key="14">
    <source>
        <dbReference type="Google" id="ProtNLM"/>
    </source>
</evidence>
<evidence type="ECO:0000256" key="8">
    <source>
        <dbReference type="ARBA" id="ARBA00022989"/>
    </source>
</evidence>
<keyword evidence="7" id="KW-0653">Protein transport</keyword>
<feature type="transmembrane region" description="Helical" evidence="11">
    <location>
        <begin position="21"/>
        <end position="42"/>
    </location>
</feature>
<evidence type="ECO:0000256" key="2">
    <source>
        <dbReference type="ARBA" id="ARBA00010120"/>
    </source>
</evidence>
<keyword evidence="13" id="KW-1185">Reference proteome</keyword>
<evidence type="ECO:0000256" key="3">
    <source>
        <dbReference type="ARBA" id="ARBA00022448"/>
    </source>
</evidence>
<evidence type="ECO:0000256" key="7">
    <source>
        <dbReference type="ARBA" id="ARBA00022927"/>
    </source>
</evidence>
<keyword evidence="3" id="KW-0813">Transport</keyword>
<keyword evidence="8 11" id="KW-1133">Transmembrane helix</keyword>
<gene>
    <name evidence="12" type="ORF">JRO89_XS07G0022400</name>
</gene>
<feature type="transmembrane region" description="Helical" evidence="11">
    <location>
        <begin position="104"/>
        <end position="121"/>
    </location>
</feature>
<keyword evidence="10" id="KW-0675">Receptor</keyword>
<organism evidence="12 13">
    <name type="scientific">Xanthoceras sorbifolium</name>
    <dbReference type="NCBI Taxonomy" id="99658"/>
    <lineage>
        <taxon>Eukaryota</taxon>
        <taxon>Viridiplantae</taxon>
        <taxon>Streptophyta</taxon>
        <taxon>Embryophyta</taxon>
        <taxon>Tracheophyta</taxon>
        <taxon>Spermatophyta</taxon>
        <taxon>Magnoliopsida</taxon>
        <taxon>eudicotyledons</taxon>
        <taxon>Gunneridae</taxon>
        <taxon>Pentapetalae</taxon>
        <taxon>rosids</taxon>
        <taxon>malvids</taxon>
        <taxon>Sapindales</taxon>
        <taxon>Sapindaceae</taxon>
        <taxon>Xanthoceroideae</taxon>
        <taxon>Xanthoceras</taxon>
    </lineage>
</organism>
<evidence type="ECO:0000256" key="1">
    <source>
        <dbReference type="ARBA" id="ARBA00004477"/>
    </source>
</evidence>
<protein>
    <recommendedName>
        <fullName evidence="14">ER lumen protein retaining receptor</fullName>
    </recommendedName>
</protein>
<evidence type="ECO:0000256" key="10">
    <source>
        <dbReference type="ARBA" id="ARBA00023170"/>
    </source>
</evidence>
<dbReference type="InterPro" id="IPR000133">
    <property type="entry name" value="ER_ret_rcpt"/>
</dbReference>